<protein>
    <recommendedName>
        <fullName evidence="1">Beta-lactamase class A catalytic domain-containing protein</fullName>
    </recommendedName>
</protein>
<dbReference type="EMBL" id="BAAANY010000012">
    <property type="protein sequence ID" value="GAA1683993.1"/>
    <property type="molecule type" value="Genomic_DNA"/>
</dbReference>
<dbReference type="InterPro" id="IPR045155">
    <property type="entry name" value="Beta-lactam_cat"/>
</dbReference>
<dbReference type="InterPro" id="IPR012338">
    <property type="entry name" value="Beta-lactam/transpept-like"/>
</dbReference>
<feature type="domain" description="Beta-lactamase class A catalytic" evidence="1">
    <location>
        <begin position="199"/>
        <end position="322"/>
    </location>
</feature>
<keyword evidence="3" id="KW-1185">Reference proteome</keyword>
<organism evidence="2 3">
    <name type="scientific">Fodinicola feengrottensis</name>
    <dbReference type="NCBI Taxonomy" id="435914"/>
    <lineage>
        <taxon>Bacteria</taxon>
        <taxon>Bacillati</taxon>
        <taxon>Actinomycetota</taxon>
        <taxon>Actinomycetes</taxon>
        <taxon>Mycobacteriales</taxon>
        <taxon>Fodinicola</taxon>
    </lineage>
</organism>
<proteinExistence type="predicted"/>
<accession>A0ABP4T8N7</accession>
<dbReference type="RefSeq" id="WP_344311460.1">
    <property type="nucleotide sequence ID" value="NZ_BAAANY010000012.1"/>
</dbReference>
<dbReference type="Gene3D" id="3.40.710.10">
    <property type="entry name" value="DD-peptidase/beta-lactamase superfamily"/>
    <property type="match status" value="1"/>
</dbReference>
<gene>
    <name evidence="2" type="ORF">GCM10009765_36720</name>
</gene>
<dbReference type="SUPFAM" id="SSF56601">
    <property type="entry name" value="beta-lactamase/transpeptidase-like"/>
    <property type="match status" value="1"/>
</dbReference>
<sequence>MKSHRRRLPWYAGFAVGTAAVVAGALVVVGVGGQASADSDGGNGWRSARLAVELKAAIIKQNFGNVLDTTPPGSAAAKRFAPSAAEKDGMEPSVAQVAQRLKAFAAASPAASPQIHQTPNVDAAVIELDHQGHAVSAANVLLSPQYPTGKVVPLDKNMATDQVRYRTWDDDTWDNNGGLGTTDAIPGRENAPIDFMSPYPASVFKLMVGFGIMQLVDKGQLNLDDDYAYDRTGAPNTACGLNVTKPIRQFFDEMITVSKNESACAMTKLLIQKNYLTTLNQEFVDLGLPMLQINGVRAVDGGHWGANVMSSLDTAKLLMIINGAGGKLWTAPNGTAVTKALLTDSSRAFYLKELGDQGLNQLLSTTNWCGRAYPAQGLPQKVADRWINPADGTMTVDGRVYGQDVRPCQATAQVTFAHKTGLDTTAGNDAGIVTSLPGKAGRHFIVVVNSNLGDRYIDTNRTADPPGIYPVQYTEKYGLLGKAIDQFVTRHHNG</sequence>
<evidence type="ECO:0000313" key="3">
    <source>
        <dbReference type="Proteomes" id="UP001500618"/>
    </source>
</evidence>
<comment type="caution">
    <text evidence="2">The sequence shown here is derived from an EMBL/GenBank/DDBJ whole genome shotgun (WGS) entry which is preliminary data.</text>
</comment>
<reference evidence="3" key="1">
    <citation type="journal article" date="2019" name="Int. J. Syst. Evol. Microbiol.">
        <title>The Global Catalogue of Microorganisms (GCM) 10K type strain sequencing project: providing services to taxonomists for standard genome sequencing and annotation.</title>
        <authorList>
            <consortium name="The Broad Institute Genomics Platform"/>
            <consortium name="The Broad Institute Genome Sequencing Center for Infectious Disease"/>
            <person name="Wu L."/>
            <person name="Ma J."/>
        </authorList>
    </citation>
    <scope>NUCLEOTIDE SEQUENCE [LARGE SCALE GENOMIC DNA]</scope>
    <source>
        <strain evidence="3">JCM 14718</strain>
    </source>
</reference>
<name>A0ABP4T8N7_9ACTN</name>
<dbReference type="Proteomes" id="UP001500618">
    <property type="component" value="Unassembled WGS sequence"/>
</dbReference>
<evidence type="ECO:0000259" key="1">
    <source>
        <dbReference type="Pfam" id="PF13354"/>
    </source>
</evidence>
<dbReference type="Pfam" id="PF13354">
    <property type="entry name" value="Beta-lactamase2"/>
    <property type="match status" value="1"/>
</dbReference>
<evidence type="ECO:0000313" key="2">
    <source>
        <dbReference type="EMBL" id="GAA1683993.1"/>
    </source>
</evidence>